<accession>A0A9W9TSR5</accession>
<feature type="signal peptide" evidence="3">
    <location>
        <begin position="1"/>
        <end position="20"/>
    </location>
</feature>
<feature type="region of interest" description="Disordered" evidence="1">
    <location>
        <begin position="252"/>
        <end position="294"/>
    </location>
</feature>
<protein>
    <submittedName>
        <fullName evidence="4">Uncharacterized protein</fullName>
    </submittedName>
</protein>
<proteinExistence type="predicted"/>
<reference evidence="4" key="2">
    <citation type="journal article" date="2023" name="IMA Fungus">
        <title>Comparative genomic study of the Penicillium genus elucidates a diverse pangenome and 15 lateral gene transfer events.</title>
        <authorList>
            <person name="Petersen C."/>
            <person name="Sorensen T."/>
            <person name="Nielsen M.R."/>
            <person name="Sondergaard T.E."/>
            <person name="Sorensen J.L."/>
            <person name="Fitzpatrick D.A."/>
            <person name="Frisvad J.C."/>
            <person name="Nielsen K.L."/>
        </authorList>
    </citation>
    <scope>NUCLEOTIDE SEQUENCE</scope>
    <source>
        <strain evidence="4">IBT 19713</strain>
    </source>
</reference>
<keyword evidence="2" id="KW-0812">Transmembrane</keyword>
<dbReference type="OrthoDB" id="5347452at2759"/>
<organism evidence="4 5">
    <name type="scientific">Penicillium chermesinum</name>
    <dbReference type="NCBI Taxonomy" id="63820"/>
    <lineage>
        <taxon>Eukaryota</taxon>
        <taxon>Fungi</taxon>
        <taxon>Dikarya</taxon>
        <taxon>Ascomycota</taxon>
        <taxon>Pezizomycotina</taxon>
        <taxon>Eurotiomycetes</taxon>
        <taxon>Eurotiomycetidae</taxon>
        <taxon>Eurotiales</taxon>
        <taxon>Aspergillaceae</taxon>
        <taxon>Penicillium</taxon>
    </lineage>
</organism>
<sequence length="426" mass="44072">MKTSSSIGVFALLCLRRAWASSFPIPPATPAANGALPPAVPQATIGPDIRKHGLKGRGGYYTDSDGSVYQSGASATGNDDSNGSTVTSWVPASACGYVNGIMDDYKFMILMVSPDSSIYCHSSNQCVFHTPDSSFPGMVGCCEQDDPARCAFVTTCYEREEIDATPALTNYPTYMFAVYCTNPSSTLCRTWTYPELSLTDYGCLDSRVHQTVYLAATSLAGPSAGSDTYPTVAAVSASFVDGDFLRAYVSGSVPSSTGSPGRVTSAVSSSSEAEATSPAASSPAPGNSSPKSSPTNVGAIAGGVVGGVLGIAGIVAAGVMFYLLQKKKRETAASTGASRSIGGEGPASPPMQQTRISAFTTTPSQGQGSSHQSYAEVDGYDAGQKFPSQAEGPAPVYTLYEMDAGRTAEYTIAELPSPDLPPPSYR</sequence>
<evidence type="ECO:0000313" key="5">
    <source>
        <dbReference type="Proteomes" id="UP001150941"/>
    </source>
</evidence>
<keyword evidence="3" id="KW-0732">Signal</keyword>
<dbReference type="RefSeq" id="XP_058332925.1">
    <property type="nucleotide sequence ID" value="XM_058473922.1"/>
</dbReference>
<comment type="caution">
    <text evidence="4">The sequence shown here is derived from an EMBL/GenBank/DDBJ whole genome shotgun (WGS) entry which is preliminary data.</text>
</comment>
<name>A0A9W9TSR5_9EURO</name>
<keyword evidence="5" id="KW-1185">Reference proteome</keyword>
<evidence type="ECO:0000256" key="3">
    <source>
        <dbReference type="SAM" id="SignalP"/>
    </source>
</evidence>
<evidence type="ECO:0000256" key="1">
    <source>
        <dbReference type="SAM" id="MobiDB-lite"/>
    </source>
</evidence>
<evidence type="ECO:0000256" key="2">
    <source>
        <dbReference type="SAM" id="Phobius"/>
    </source>
</evidence>
<evidence type="ECO:0000313" key="4">
    <source>
        <dbReference type="EMBL" id="KAJ5240006.1"/>
    </source>
</evidence>
<gene>
    <name evidence="4" type="ORF">N7468_004625</name>
</gene>
<dbReference type="AlphaFoldDB" id="A0A9W9TSR5"/>
<feature type="region of interest" description="Disordered" evidence="1">
    <location>
        <begin position="360"/>
        <end position="392"/>
    </location>
</feature>
<dbReference type="Proteomes" id="UP001150941">
    <property type="component" value="Unassembled WGS sequence"/>
</dbReference>
<feature type="compositionally biased region" description="Polar residues" evidence="1">
    <location>
        <begin position="360"/>
        <end position="373"/>
    </location>
</feature>
<keyword evidence="2" id="KW-0472">Membrane</keyword>
<feature type="transmembrane region" description="Helical" evidence="2">
    <location>
        <begin position="297"/>
        <end position="324"/>
    </location>
</feature>
<reference evidence="4" key="1">
    <citation type="submission" date="2022-11" db="EMBL/GenBank/DDBJ databases">
        <authorList>
            <person name="Petersen C."/>
        </authorList>
    </citation>
    <scope>NUCLEOTIDE SEQUENCE</scope>
    <source>
        <strain evidence="4">IBT 19713</strain>
    </source>
</reference>
<feature type="chain" id="PRO_5040931911" evidence="3">
    <location>
        <begin position="21"/>
        <end position="426"/>
    </location>
</feature>
<dbReference type="EMBL" id="JAPQKS010000003">
    <property type="protein sequence ID" value="KAJ5240006.1"/>
    <property type="molecule type" value="Genomic_DNA"/>
</dbReference>
<keyword evidence="2" id="KW-1133">Transmembrane helix</keyword>
<dbReference type="GeneID" id="83201225"/>